<feature type="domain" description="YqaJ viral recombinase" evidence="1">
    <location>
        <begin position="16"/>
        <end position="150"/>
    </location>
</feature>
<accession>A0ABY4CR41</accession>
<dbReference type="PANTHER" id="PTHR46609:SF6">
    <property type="entry name" value="EXONUCLEASE, PHAGE-TYPE_RECB, C-TERMINAL DOMAIN-CONTAINING PROTEIN-RELATED"/>
    <property type="match status" value="1"/>
</dbReference>
<dbReference type="NCBIfam" id="TIGR03033">
    <property type="entry name" value="phage_rel_nuc"/>
    <property type="match status" value="1"/>
</dbReference>
<dbReference type="EMBL" id="CP089291">
    <property type="protein sequence ID" value="UOF92965.1"/>
    <property type="molecule type" value="Genomic_DNA"/>
</dbReference>
<dbReference type="PANTHER" id="PTHR46609">
    <property type="entry name" value="EXONUCLEASE, PHAGE-TYPE/RECB, C-TERMINAL DOMAIN-CONTAINING PROTEIN"/>
    <property type="match status" value="1"/>
</dbReference>
<organism evidence="2 3">
    <name type="scientific">Fodinisporobacter ferrooxydans</name>
    <dbReference type="NCBI Taxonomy" id="2901836"/>
    <lineage>
        <taxon>Bacteria</taxon>
        <taxon>Bacillati</taxon>
        <taxon>Bacillota</taxon>
        <taxon>Bacilli</taxon>
        <taxon>Bacillales</taxon>
        <taxon>Alicyclobacillaceae</taxon>
        <taxon>Fodinisporobacter</taxon>
    </lineage>
</organism>
<evidence type="ECO:0000313" key="2">
    <source>
        <dbReference type="EMBL" id="UOF92965.1"/>
    </source>
</evidence>
<dbReference type="InterPro" id="IPR011335">
    <property type="entry name" value="Restrct_endonuc-II-like"/>
</dbReference>
<evidence type="ECO:0000259" key="1">
    <source>
        <dbReference type="Pfam" id="PF09588"/>
    </source>
</evidence>
<reference evidence="2" key="1">
    <citation type="submission" date="2021-12" db="EMBL/GenBank/DDBJ databases">
        <title>Alicyclobacillaceae gen. nov., sp. nov., isolated from chalcocite enrichment system.</title>
        <authorList>
            <person name="Jiang Z."/>
        </authorList>
    </citation>
    <scope>NUCLEOTIDE SEQUENCE</scope>
    <source>
        <strain evidence="2">MYW30-H2</strain>
    </source>
</reference>
<gene>
    <name evidence="2" type="ORF">LSG31_00645</name>
</gene>
<dbReference type="RefSeq" id="WP_347439591.1">
    <property type="nucleotide sequence ID" value="NZ_CP089291.1"/>
</dbReference>
<name>A0ABY4CR41_9BACL</name>
<dbReference type="Gene3D" id="3.90.320.10">
    <property type="match status" value="1"/>
</dbReference>
<dbReference type="InterPro" id="IPR011604">
    <property type="entry name" value="PDDEXK-like_dom_sf"/>
</dbReference>
<keyword evidence="3" id="KW-1185">Reference proteome</keyword>
<dbReference type="InterPro" id="IPR019080">
    <property type="entry name" value="YqaJ_viral_recombinase"/>
</dbReference>
<dbReference type="InterPro" id="IPR051703">
    <property type="entry name" value="NF-kappa-B_Signaling_Reg"/>
</dbReference>
<dbReference type="SUPFAM" id="SSF52980">
    <property type="entry name" value="Restriction endonuclease-like"/>
    <property type="match status" value="1"/>
</dbReference>
<protein>
    <submittedName>
        <fullName evidence="2">YqaJ viral recombinase family protein</fullName>
    </submittedName>
</protein>
<evidence type="ECO:0000313" key="3">
    <source>
        <dbReference type="Proteomes" id="UP000830167"/>
    </source>
</evidence>
<dbReference type="Pfam" id="PF09588">
    <property type="entry name" value="YqaJ"/>
    <property type="match status" value="1"/>
</dbReference>
<sequence length="310" mass="35780">MRADVLASTVNMSHEEWLAARKNGLGGSDVAVITGFSKYKSPVELYLEKIGEFEPKEAGEAAYFGTLLEDVVAKEFEKRSEMKVRRRNAILRHPDYPWMLANLDRVIVGKQEGFEAKTASAYLSDEWAEDKVPWSYELQCQHYMAVTGYERWWIACLVGGNKFVYKPIERDEEVIQAVIQAERKFWNEHVVKRIPPMIDGSDASSNLLNTLYPKSIPDTYVELPSDAKRLLEDFEYWQTEEKSAGERKDEAANKLKDMLGEHESGWIGERKVIWKSVASNRFDSTKFKKDHPDLYGQYVKESLSRRFSVK</sequence>
<proteinExistence type="predicted"/>
<dbReference type="InterPro" id="IPR017482">
    <property type="entry name" value="Lambda-type_endonuclease"/>
</dbReference>
<dbReference type="Proteomes" id="UP000830167">
    <property type="component" value="Chromosome"/>
</dbReference>